<organism evidence="1">
    <name type="scientific">Arundo donax</name>
    <name type="common">Giant reed</name>
    <name type="synonym">Donax arundinaceus</name>
    <dbReference type="NCBI Taxonomy" id="35708"/>
    <lineage>
        <taxon>Eukaryota</taxon>
        <taxon>Viridiplantae</taxon>
        <taxon>Streptophyta</taxon>
        <taxon>Embryophyta</taxon>
        <taxon>Tracheophyta</taxon>
        <taxon>Spermatophyta</taxon>
        <taxon>Magnoliopsida</taxon>
        <taxon>Liliopsida</taxon>
        <taxon>Poales</taxon>
        <taxon>Poaceae</taxon>
        <taxon>PACMAD clade</taxon>
        <taxon>Arundinoideae</taxon>
        <taxon>Arundineae</taxon>
        <taxon>Arundo</taxon>
    </lineage>
</organism>
<evidence type="ECO:0000313" key="1">
    <source>
        <dbReference type="EMBL" id="JAD59111.1"/>
    </source>
</evidence>
<accession>A0A0A9B714</accession>
<reference evidence="1" key="2">
    <citation type="journal article" date="2015" name="Data Brief">
        <title>Shoot transcriptome of the giant reed, Arundo donax.</title>
        <authorList>
            <person name="Barrero R.A."/>
            <person name="Guerrero F.D."/>
            <person name="Moolhuijzen P."/>
            <person name="Goolsby J.A."/>
            <person name="Tidwell J."/>
            <person name="Bellgard S.E."/>
            <person name="Bellgard M.I."/>
        </authorList>
    </citation>
    <scope>NUCLEOTIDE SEQUENCE</scope>
    <source>
        <tissue evidence="1">Shoot tissue taken approximately 20 cm above the soil surface</tissue>
    </source>
</reference>
<dbReference type="AlphaFoldDB" id="A0A0A9B714"/>
<name>A0A0A9B714_ARUDO</name>
<dbReference type="EMBL" id="GBRH01238784">
    <property type="protein sequence ID" value="JAD59111.1"/>
    <property type="molecule type" value="Transcribed_RNA"/>
</dbReference>
<protein>
    <submittedName>
        <fullName evidence="1">Uncharacterized protein</fullName>
    </submittedName>
</protein>
<sequence>MLQLESFQLKKILKLKTIGELVIPTQVSSQQAGKLAVDLMGMKCEQYMRSLSRLIGDANLSSAMST</sequence>
<reference evidence="1" key="1">
    <citation type="submission" date="2014-09" db="EMBL/GenBank/DDBJ databases">
        <authorList>
            <person name="Magalhaes I.L.F."/>
            <person name="Oliveira U."/>
            <person name="Santos F.R."/>
            <person name="Vidigal T.H.D.A."/>
            <person name="Brescovit A.D."/>
            <person name="Santos A.J."/>
        </authorList>
    </citation>
    <scope>NUCLEOTIDE SEQUENCE</scope>
    <source>
        <tissue evidence="1">Shoot tissue taken approximately 20 cm above the soil surface</tissue>
    </source>
</reference>
<proteinExistence type="predicted"/>